<comment type="caution">
    <text evidence="6">The sequence shown here is derived from an EMBL/GenBank/DDBJ whole genome shotgun (WGS) entry which is preliminary data.</text>
</comment>
<dbReference type="Pfam" id="PF11380">
    <property type="entry name" value="Stealth_CR2"/>
    <property type="match status" value="1"/>
</dbReference>
<dbReference type="Proteomes" id="UP000003136">
    <property type="component" value="Unassembled WGS sequence"/>
</dbReference>
<evidence type="ECO:0000259" key="5">
    <source>
        <dbReference type="Pfam" id="PF17101"/>
    </source>
</evidence>
<comment type="similarity">
    <text evidence="1">Belongs to the stealth family.</text>
</comment>
<dbReference type="EMBL" id="ABVQ01000034">
    <property type="protein sequence ID" value="EEC58414.1"/>
    <property type="molecule type" value="Genomic_DNA"/>
</dbReference>
<keyword evidence="3" id="KW-0270">Exopolysaccharide synthesis</keyword>
<feature type="domain" description="Stealth protein CR1 conserved region 1" evidence="5">
    <location>
        <begin position="9"/>
        <end position="34"/>
    </location>
</feature>
<evidence type="ECO:0000256" key="1">
    <source>
        <dbReference type="ARBA" id="ARBA00007583"/>
    </source>
</evidence>
<proteinExistence type="inferred from homology"/>
<sequence length="358" mass="40996">MADNSSDNERIDFVIPWVDGSDPEWLKERNAVSSDIGKSVSSEGRCGSDSLKNGDSIEDNSGARYYSWDNLQYWFRGVEKFAPWVNKIHFVTWGHIPPWMNTDAPKLHIVNHKDYIPEQFLPTFNSNTIELNFHRIEGLSEKFVYFNDDVFLLKPAAKEDFFRNGRPRDMLAFQPVVANPANPVMSHILLNNALVLSKYFDKRENVKKQPGSYFKPGYPLLYFGYNLLELAFPLFTGFYDTHGPAAFCKSTFGKVWELENDILTQTCSHHFRGDDVNQYLIRDWQKLSGNFTPANIAEGLSYCELPGGADRAADIIRKQKARVICINDSDRVTDFEGIKNKINSAFESILPDKSSFER</sequence>
<dbReference type="eggNOG" id="COG0438">
    <property type="taxonomic scope" value="Bacteria"/>
</dbReference>
<dbReference type="HOGENOM" id="CLU_043224_1_0_9"/>
<evidence type="ECO:0000256" key="3">
    <source>
        <dbReference type="ARBA" id="ARBA00023169"/>
    </source>
</evidence>
<dbReference type="SMR" id="B7APE0"/>
<dbReference type="AlphaFoldDB" id="B7APE0"/>
<protein>
    <submittedName>
        <fullName evidence="6">Uncharacterized protein</fullName>
    </submittedName>
</protein>
<dbReference type="GO" id="GO:0000271">
    <property type="term" value="P:polysaccharide biosynthetic process"/>
    <property type="evidence" value="ECO:0007669"/>
    <property type="project" value="UniProtKB-KW"/>
</dbReference>
<feature type="domain" description="Stealth protein CR2 conserved region 2" evidence="4">
    <location>
        <begin position="64"/>
        <end position="164"/>
    </location>
</feature>
<keyword evidence="2" id="KW-0808">Transferase</keyword>
<dbReference type="Pfam" id="PF17101">
    <property type="entry name" value="Stealth_CR1"/>
    <property type="match status" value="1"/>
</dbReference>
<dbReference type="InterPro" id="IPR047141">
    <property type="entry name" value="Stealth"/>
</dbReference>
<evidence type="ECO:0000259" key="4">
    <source>
        <dbReference type="Pfam" id="PF11380"/>
    </source>
</evidence>
<dbReference type="STRING" id="483218.BACPEC_00546"/>
<gene>
    <name evidence="6" type="ORF">BACPEC_00546</name>
</gene>
<accession>B7APE0</accession>
<reference evidence="6 7" key="1">
    <citation type="submission" date="2008-11" db="EMBL/GenBank/DDBJ databases">
        <title>Draft genome sequence of Bacteroides pectinophilus (ATCC 43243).</title>
        <authorList>
            <person name="Sudarsanam P."/>
            <person name="Ley R."/>
            <person name="Guruge J."/>
            <person name="Turnbaugh P.J."/>
            <person name="Mahowald M."/>
            <person name="Liep D."/>
            <person name="Gordon J."/>
        </authorList>
    </citation>
    <scope>NUCLEOTIDE SEQUENCE [LARGE SCALE GENOMIC DNA]</scope>
    <source>
        <strain evidence="6 7">ATCC 43243</strain>
    </source>
</reference>
<evidence type="ECO:0000313" key="6">
    <source>
        <dbReference type="EMBL" id="EEC58414.1"/>
    </source>
</evidence>
<dbReference type="PANTHER" id="PTHR24045">
    <property type="match status" value="1"/>
</dbReference>
<dbReference type="PANTHER" id="PTHR24045:SF0">
    <property type="entry name" value="N-ACETYLGLUCOSAMINE-1-PHOSPHOTRANSFERASE SUBUNITS ALPHA_BETA"/>
    <property type="match status" value="1"/>
</dbReference>
<name>B7APE0_9FIRM</name>
<organism evidence="6 7">
    <name type="scientific">[Bacteroides] pectinophilus ATCC 43243</name>
    <dbReference type="NCBI Taxonomy" id="483218"/>
    <lineage>
        <taxon>Bacteria</taxon>
        <taxon>Bacillati</taxon>
        <taxon>Bacillota</taxon>
        <taxon>Clostridia</taxon>
        <taxon>Eubacteriales</taxon>
    </lineage>
</organism>
<dbReference type="InterPro" id="IPR021520">
    <property type="entry name" value="Stealth_CR2"/>
</dbReference>
<keyword evidence="7" id="KW-1185">Reference proteome</keyword>
<evidence type="ECO:0000256" key="2">
    <source>
        <dbReference type="ARBA" id="ARBA00022679"/>
    </source>
</evidence>
<reference evidence="6 7" key="2">
    <citation type="submission" date="2008-11" db="EMBL/GenBank/DDBJ databases">
        <authorList>
            <person name="Fulton L."/>
            <person name="Clifton S."/>
            <person name="Fulton B."/>
            <person name="Xu J."/>
            <person name="Minx P."/>
            <person name="Pepin K.H."/>
            <person name="Johnson M."/>
            <person name="Bhonagiri V."/>
            <person name="Nash W.E."/>
            <person name="Mardis E.R."/>
            <person name="Wilson R.K."/>
        </authorList>
    </citation>
    <scope>NUCLEOTIDE SEQUENCE [LARGE SCALE GENOMIC DNA]</scope>
    <source>
        <strain evidence="6 7">ATCC 43243</strain>
    </source>
</reference>
<dbReference type="GO" id="GO:0016772">
    <property type="term" value="F:transferase activity, transferring phosphorus-containing groups"/>
    <property type="evidence" value="ECO:0007669"/>
    <property type="project" value="InterPro"/>
</dbReference>
<evidence type="ECO:0000313" key="7">
    <source>
        <dbReference type="Proteomes" id="UP000003136"/>
    </source>
</evidence>
<dbReference type="InterPro" id="IPR031358">
    <property type="entry name" value="Stealth_CR1"/>
</dbReference>